<proteinExistence type="predicted"/>
<dbReference type="PANTHER" id="PTHR43132">
    <property type="entry name" value="ARSENICAL RESISTANCE OPERON REPRESSOR ARSR-RELATED"/>
    <property type="match status" value="1"/>
</dbReference>
<evidence type="ECO:0000256" key="2">
    <source>
        <dbReference type="ARBA" id="ARBA00023125"/>
    </source>
</evidence>
<dbReference type="InterPro" id="IPR045981">
    <property type="entry name" value="DUF5937"/>
</dbReference>
<dbReference type="InterPro" id="IPR036390">
    <property type="entry name" value="WH_DNA-bd_sf"/>
</dbReference>
<reference evidence="5 6" key="1">
    <citation type="journal article" date="2014" name="Int. J. Syst. Evol. Microbiol.">
        <title>Streptomyces hoynatensis sp. nov., isolated from deep marine sediment.</title>
        <authorList>
            <person name="Veyisoglu A."/>
            <person name="Sahin N."/>
        </authorList>
    </citation>
    <scope>NUCLEOTIDE SEQUENCE [LARGE SCALE GENOMIC DNA]</scope>
    <source>
        <strain evidence="5 6">KCTC 29097</strain>
    </source>
</reference>
<keyword evidence="1" id="KW-0805">Transcription regulation</keyword>
<dbReference type="OrthoDB" id="3460651at2"/>
<sequence length="327" mass="34918">MIELLITSAAARRLRFAVSPLEETLGALRVLLGRHRHPVHLPWLAAAAGTARELPLAELARVLGARRYITEFLGPPPQGRETTAEAQLAELRSTPPAQVARELAMVDADLGSLPRDPARARDLLADQMELAWTRLVAPQWPRLAEVLAADIDHRARLLAAEGFAAVLAELHPRVALVAGREGEDTLVIDSHARIRTRLDARGLLLVPSVFAWPAIGVVTVPPWQPTLIYPARGVGALWERPPGGADRLAAVLGRTKAALLETLSEPGSTSRLAARLGLSPGTVSEHLTALRGAGLLTTTRRGREVVYRRSPLGDALLAGGLPGGTDG</sequence>
<dbReference type="InterPro" id="IPR036388">
    <property type="entry name" value="WH-like_DNA-bd_sf"/>
</dbReference>
<dbReference type="Pfam" id="PF12840">
    <property type="entry name" value="HTH_20"/>
    <property type="match status" value="1"/>
</dbReference>
<dbReference type="RefSeq" id="WP_120674544.1">
    <property type="nucleotide sequence ID" value="NZ_RBAL01000001.1"/>
</dbReference>
<dbReference type="AlphaFoldDB" id="A0A3A9ZF22"/>
<keyword evidence="2" id="KW-0238">DNA-binding</keyword>
<dbReference type="EMBL" id="RBAL01000001">
    <property type="protein sequence ID" value="RKN46903.1"/>
    <property type="molecule type" value="Genomic_DNA"/>
</dbReference>
<comment type="caution">
    <text evidence="5">The sequence shown here is derived from an EMBL/GenBank/DDBJ whole genome shotgun (WGS) entry which is preliminary data.</text>
</comment>
<dbReference type="Proteomes" id="UP000272474">
    <property type="component" value="Unassembled WGS sequence"/>
</dbReference>
<feature type="domain" description="HTH arsR-type" evidence="4">
    <location>
        <begin position="247"/>
        <end position="321"/>
    </location>
</feature>
<organism evidence="5 6">
    <name type="scientific">Streptomyces hoynatensis</name>
    <dbReference type="NCBI Taxonomy" id="1141874"/>
    <lineage>
        <taxon>Bacteria</taxon>
        <taxon>Bacillati</taxon>
        <taxon>Actinomycetota</taxon>
        <taxon>Actinomycetes</taxon>
        <taxon>Kitasatosporales</taxon>
        <taxon>Streptomycetaceae</taxon>
        <taxon>Streptomyces</taxon>
    </lineage>
</organism>
<evidence type="ECO:0000256" key="1">
    <source>
        <dbReference type="ARBA" id="ARBA00023015"/>
    </source>
</evidence>
<evidence type="ECO:0000313" key="6">
    <source>
        <dbReference type="Proteomes" id="UP000272474"/>
    </source>
</evidence>
<dbReference type="GO" id="GO:0003700">
    <property type="term" value="F:DNA-binding transcription factor activity"/>
    <property type="evidence" value="ECO:0007669"/>
    <property type="project" value="InterPro"/>
</dbReference>
<dbReference type="Gene3D" id="1.10.10.10">
    <property type="entry name" value="Winged helix-like DNA-binding domain superfamily/Winged helix DNA-binding domain"/>
    <property type="match status" value="1"/>
</dbReference>
<dbReference type="GO" id="GO:0003677">
    <property type="term" value="F:DNA binding"/>
    <property type="evidence" value="ECO:0007669"/>
    <property type="project" value="UniProtKB-KW"/>
</dbReference>
<dbReference type="InterPro" id="IPR001845">
    <property type="entry name" value="HTH_ArsR_DNA-bd_dom"/>
</dbReference>
<keyword evidence="3" id="KW-0804">Transcription</keyword>
<dbReference type="CDD" id="cd00090">
    <property type="entry name" value="HTH_ARSR"/>
    <property type="match status" value="1"/>
</dbReference>
<dbReference type="SMART" id="SM00418">
    <property type="entry name" value="HTH_ARSR"/>
    <property type="match status" value="1"/>
</dbReference>
<evidence type="ECO:0000259" key="4">
    <source>
        <dbReference type="SMART" id="SM00418"/>
    </source>
</evidence>
<evidence type="ECO:0000313" key="5">
    <source>
        <dbReference type="EMBL" id="RKN46903.1"/>
    </source>
</evidence>
<accession>A0A3A9ZF22</accession>
<name>A0A3A9ZF22_9ACTN</name>
<dbReference type="Pfam" id="PF19361">
    <property type="entry name" value="DUF5937"/>
    <property type="match status" value="1"/>
</dbReference>
<gene>
    <name evidence="5" type="ORF">D7294_01455</name>
</gene>
<dbReference type="InterPro" id="IPR011991">
    <property type="entry name" value="ArsR-like_HTH"/>
</dbReference>
<evidence type="ECO:0000256" key="3">
    <source>
        <dbReference type="ARBA" id="ARBA00023163"/>
    </source>
</evidence>
<keyword evidence="6" id="KW-1185">Reference proteome</keyword>
<protein>
    <submittedName>
        <fullName evidence="5">ArsR family transcriptional regulator</fullName>
    </submittedName>
</protein>
<dbReference type="SUPFAM" id="SSF46785">
    <property type="entry name" value="Winged helix' DNA-binding domain"/>
    <property type="match status" value="1"/>
</dbReference>
<dbReference type="InterPro" id="IPR051011">
    <property type="entry name" value="Metal_resp_trans_reg"/>
</dbReference>
<dbReference type="PANTHER" id="PTHR43132:SF8">
    <property type="entry name" value="HTH-TYPE TRANSCRIPTIONAL REGULATOR KMTR"/>
    <property type="match status" value="1"/>
</dbReference>